<evidence type="ECO:0000313" key="1">
    <source>
        <dbReference type="EMBL" id="SFB81039.1"/>
    </source>
</evidence>
<organism evidence="1 2">
    <name type="scientific">Parapedobacter composti</name>
    <dbReference type="NCBI Taxonomy" id="623281"/>
    <lineage>
        <taxon>Bacteria</taxon>
        <taxon>Pseudomonadati</taxon>
        <taxon>Bacteroidota</taxon>
        <taxon>Sphingobacteriia</taxon>
        <taxon>Sphingobacteriales</taxon>
        <taxon>Sphingobacteriaceae</taxon>
        <taxon>Parapedobacter</taxon>
    </lineage>
</organism>
<name>A0A1I1E197_9SPHI</name>
<evidence type="ECO:0000313" key="2">
    <source>
        <dbReference type="Proteomes" id="UP000199577"/>
    </source>
</evidence>
<accession>A0A1I1E197</accession>
<dbReference type="EMBL" id="FOLL01000001">
    <property type="protein sequence ID" value="SFB81039.1"/>
    <property type="molecule type" value="Genomic_DNA"/>
</dbReference>
<dbReference type="Proteomes" id="UP000199577">
    <property type="component" value="Unassembled WGS sequence"/>
</dbReference>
<dbReference type="STRING" id="623281.SAMN05421747_101254"/>
<proteinExistence type="predicted"/>
<dbReference type="AlphaFoldDB" id="A0A1I1E197"/>
<sequence length="78" mass="8989">MFRQEKESRIGDTFIFFITRNLCLVEKSPVPFPAIGFRSKNEDRMGKNETFLPEFCTIFTGCARGIAVDLQEPDFFTS</sequence>
<reference evidence="1 2" key="1">
    <citation type="submission" date="2016-10" db="EMBL/GenBank/DDBJ databases">
        <authorList>
            <person name="de Groot N.N."/>
        </authorList>
    </citation>
    <scope>NUCLEOTIDE SEQUENCE [LARGE SCALE GENOMIC DNA]</scope>
    <source>
        <strain evidence="1 2">DSM 22900</strain>
    </source>
</reference>
<gene>
    <name evidence="1" type="ORF">SAMN05421747_101254</name>
</gene>
<keyword evidence="2" id="KW-1185">Reference proteome</keyword>
<protein>
    <submittedName>
        <fullName evidence="1">Uncharacterized protein</fullName>
    </submittedName>
</protein>